<dbReference type="EC" id="3.5.1.2" evidence="2"/>
<feature type="binding site" evidence="2">
    <location>
        <position position="129"/>
    </location>
    <ligand>
        <name>substrate</name>
    </ligand>
</feature>
<keyword evidence="2" id="KW-0573">Peptidoglycan synthesis</keyword>
<accession>A0A222VKW7</accession>
<sequence>MGDESTIRLGLVLPDVLGTYSDSGNATVLAKRLEWRGISAKIVPIPFSGDVPSSLDIYLIGGGEDDAQSLAAARLRANPGVQKAAEQGAVVLAVCAGFQVLGTSFTTSDGVEHAGLGLLDVSTVPGRRRAVGEVVVKVDDGYGGEPLSGFENHLGSTTVGSTGAPLGKVTRGIGNGDGSEGAVSGHVLATYLHGPVLARNPALADLLLEWAMGSRLPALNVDEVTELRRQRLAGNRFGRRRGA</sequence>
<dbReference type="PANTHER" id="PTHR21343:SF9">
    <property type="entry name" value="LIPID II ISOGLUTAMINYL SYNTHASE (GLUTAMINE-HYDROLYZING) SUBUNIT GATD"/>
    <property type="match status" value="1"/>
</dbReference>
<dbReference type="CDD" id="cd01750">
    <property type="entry name" value="GATase1_CobQ"/>
    <property type="match status" value="1"/>
</dbReference>
<keyword evidence="4" id="KW-1185">Reference proteome</keyword>
<evidence type="ECO:0000256" key="1">
    <source>
        <dbReference type="ARBA" id="ARBA00022962"/>
    </source>
</evidence>
<dbReference type="KEGG" id="pmad:BAY61_05795"/>
<dbReference type="GO" id="GO:0071555">
    <property type="term" value="P:cell wall organization"/>
    <property type="evidence" value="ECO:0007669"/>
    <property type="project" value="UniProtKB-KW"/>
</dbReference>
<comment type="catalytic activity">
    <reaction evidence="2">
        <text>L-glutamine + H2O = L-glutamate + NH4(+)</text>
        <dbReference type="Rhea" id="RHEA:15889"/>
        <dbReference type="ChEBI" id="CHEBI:15377"/>
        <dbReference type="ChEBI" id="CHEBI:28938"/>
        <dbReference type="ChEBI" id="CHEBI:29985"/>
        <dbReference type="ChEBI" id="CHEBI:58359"/>
        <dbReference type="EC" id="3.5.1.2"/>
    </reaction>
</comment>
<dbReference type="EMBL" id="FMZE01000002">
    <property type="protein sequence ID" value="SDC45308.1"/>
    <property type="molecule type" value="Genomic_DNA"/>
</dbReference>
<dbReference type="PROSITE" id="PS51274">
    <property type="entry name" value="GATASE_COBBQ"/>
    <property type="match status" value="1"/>
</dbReference>
<dbReference type="EC" id="6.3.5.13" evidence="2"/>
<dbReference type="InterPro" id="IPR029062">
    <property type="entry name" value="Class_I_gatase-like"/>
</dbReference>
<dbReference type="HAMAP" id="MF_02213">
    <property type="entry name" value="Lipid_II_synth_GatD"/>
    <property type="match status" value="1"/>
</dbReference>
<dbReference type="Pfam" id="PF07685">
    <property type="entry name" value="GATase_3"/>
    <property type="match status" value="1"/>
</dbReference>
<comment type="subunit">
    <text evidence="2">Forms a heterodimer with MurT.</text>
</comment>
<proteinExistence type="inferred from homology"/>
<dbReference type="Proteomes" id="UP000199494">
    <property type="component" value="Unassembled WGS sequence"/>
</dbReference>
<dbReference type="OrthoDB" id="9782045at2"/>
<dbReference type="GO" id="GO:0009252">
    <property type="term" value="P:peptidoglycan biosynthetic process"/>
    <property type="evidence" value="ECO:0007669"/>
    <property type="project" value="UniProtKB-UniRule"/>
</dbReference>
<keyword evidence="2" id="KW-0133">Cell shape</keyword>
<dbReference type="GO" id="GO:0004359">
    <property type="term" value="F:glutaminase activity"/>
    <property type="evidence" value="ECO:0007669"/>
    <property type="project" value="UniProtKB-UniRule"/>
</dbReference>
<dbReference type="Gene3D" id="3.40.50.880">
    <property type="match status" value="1"/>
</dbReference>
<keyword evidence="2" id="KW-0378">Hydrolase</keyword>
<keyword evidence="2" id="KW-0961">Cell wall biogenesis/degradation</keyword>
<keyword evidence="2" id="KW-0436">Ligase</keyword>
<dbReference type="RefSeq" id="WP_091799437.1">
    <property type="nucleotide sequence ID" value="NZ_CP016353.1"/>
</dbReference>
<dbReference type="PANTHER" id="PTHR21343">
    <property type="entry name" value="DETHIOBIOTIN SYNTHETASE"/>
    <property type="match status" value="1"/>
</dbReference>
<comment type="function">
    <text evidence="2">The lipid II isoglutaminyl synthase complex catalyzes the formation of alpha-D-isoglutamine in the cell wall lipid II stem peptide. The GatD subunit catalyzes the hydrolysis of glutamine to glutamate and ammonia. The resulting ammonia molecule is channeled to the active site of MurT.</text>
</comment>
<dbReference type="GO" id="GO:0009236">
    <property type="term" value="P:cobalamin biosynthetic process"/>
    <property type="evidence" value="ECO:0007669"/>
    <property type="project" value="InterPro"/>
</dbReference>
<dbReference type="UniPathway" id="UPA00219"/>
<evidence type="ECO:0000256" key="2">
    <source>
        <dbReference type="HAMAP-Rule" id="MF_02213"/>
    </source>
</evidence>
<dbReference type="GO" id="GO:0008360">
    <property type="term" value="P:regulation of cell shape"/>
    <property type="evidence" value="ECO:0007669"/>
    <property type="project" value="UniProtKB-KW"/>
</dbReference>
<keyword evidence="1 2" id="KW-0315">Glutamine amidotransferase</keyword>
<gene>
    <name evidence="2" type="primary">gatD</name>
    <name evidence="3" type="ORF">SAMN05421630_102166</name>
</gene>
<feature type="active site" evidence="2">
    <location>
        <position position="193"/>
    </location>
</feature>
<protein>
    <recommendedName>
        <fullName evidence="2">Lipid II isoglutaminyl synthase (glutamine-hydrolyzing) subunit GatD</fullName>
        <ecNumber evidence="2">6.3.5.13</ecNumber>
    </recommendedName>
    <alternativeName>
        <fullName evidence="2">Lipid II isoglutaminyl synthase glutaminase subunit</fullName>
        <ecNumber evidence="2">3.5.1.2</ecNumber>
    </alternativeName>
</protein>
<dbReference type="InterPro" id="IPR033949">
    <property type="entry name" value="CobQ_GATase1"/>
</dbReference>
<name>A0A222VKW7_9PSEU</name>
<comment type="similarity">
    <text evidence="2">Belongs to the CobB/CobQ family. GatD subfamily.</text>
</comment>
<evidence type="ECO:0000313" key="3">
    <source>
        <dbReference type="EMBL" id="SDC45308.1"/>
    </source>
</evidence>
<dbReference type="AlphaFoldDB" id="A0A222VKW7"/>
<dbReference type="SUPFAM" id="SSF52317">
    <property type="entry name" value="Class I glutamine amidotransferase-like"/>
    <property type="match status" value="1"/>
</dbReference>
<dbReference type="InterPro" id="IPR043702">
    <property type="entry name" value="Lipid_II_synth_GatD"/>
</dbReference>
<comment type="catalytic activity">
    <reaction evidence="2">
        <text>beta-D-GlcNAc-(1-&gt;4)-Mur2Ac(oyl-L-Ala-gamma-D-Glu-L-Lys-D-Ala-D-Ala)-di-trans,octa-cis-undecaprenyl diphosphate + L-glutamine + ATP + H2O = beta-D-GlcNAc-(1-&gt;4)-Mur2Ac(oyl-L-Ala-D-isoglutaminyl-L-Lys-D-Ala-D-Ala)-di-trans,octa-cis-undecaprenyl diphosphate + L-glutamate + ADP + phosphate + H(+)</text>
        <dbReference type="Rhea" id="RHEA:57928"/>
        <dbReference type="ChEBI" id="CHEBI:15377"/>
        <dbReference type="ChEBI" id="CHEBI:15378"/>
        <dbReference type="ChEBI" id="CHEBI:29985"/>
        <dbReference type="ChEBI" id="CHEBI:30616"/>
        <dbReference type="ChEBI" id="CHEBI:43474"/>
        <dbReference type="ChEBI" id="CHEBI:58359"/>
        <dbReference type="ChEBI" id="CHEBI:60033"/>
        <dbReference type="ChEBI" id="CHEBI:62233"/>
        <dbReference type="ChEBI" id="CHEBI:456216"/>
        <dbReference type="EC" id="6.3.5.13"/>
    </reaction>
</comment>
<organism evidence="3 4">
    <name type="scientific">Prauserella marina</name>
    <dbReference type="NCBI Taxonomy" id="530584"/>
    <lineage>
        <taxon>Bacteria</taxon>
        <taxon>Bacillati</taxon>
        <taxon>Actinomycetota</taxon>
        <taxon>Actinomycetes</taxon>
        <taxon>Pseudonocardiales</taxon>
        <taxon>Pseudonocardiaceae</taxon>
        <taxon>Prauserella</taxon>
    </lineage>
</organism>
<dbReference type="GO" id="GO:0140282">
    <property type="term" value="F:carbon-nitrogen ligase activity on lipid II"/>
    <property type="evidence" value="ECO:0007669"/>
    <property type="project" value="UniProtKB-UniRule"/>
</dbReference>
<feature type="active site" description="Nucleophile" evidence="2">
    <location>
        <position position="95"/>
    </location>
</feature>
<comment type="pathway">
    <text evidence="2">Cell wall biogenesis; peptidoglycan biosynthesis.</text>
</comment>
<evidence type="ECO:0000313" key="4">
    <source>
        <dbReference type="Proteomes" id="UP000199494"/>
    </source>
</evidence>
<dbReference type="InterPro" id="IPR011698">
    <property type="entry name" value="GATase_3"/>
</dbReference>
<dbReference type="STRING" id="530584.SAMN05421630_102166"/>
<reference evidence="3 4" key="1">
    <citation type="submission" date="2016-10" db="EMBL/GenBank/DDBJ databases">
        <authorList>
            <person name="de Groot N.N."/>
        </authorList>
    </citation>
    <scope>NUCLEOTIDE SEQUENCE [LARGE SCALE GENOMIC DNA]</scope>
    <source>
        <strain evidence="3 4">CGMCC 4.5506</strain>
    </source>
</reference>